<keyword evidence="3" id="KW-1185">Reference proteome</keyword>
<dbReference type="InterPro" id="IPR049237">
    <property type="entry name" value="DUF2264_C"/>
</dbReference>
<dbReference type="PANTHER" id="PTHR35339:SF4">
    <property type="entry name" value="LINALOOL DEHYDRATASE_ISOMERASE DOMAIN-CONTAINING PROTEIN"/>
    <property type="match status" value="1"/>
</dbReference>
<dbReference type="AlphaFoldDB" id="A0A8A3PQP9"/>
<gene>
    <name evidence="2" type="ORF">DSL72_008982</name>
</gene>
<proteinExistence type="predicted"/>
<organism evidence="2 3">
    <name type="scientific">Monilinia vaccinii-corymbosi</name>
    <dbReference type="NCBI Taxonomy" id="61207"/>
    <lineage>
        <taxon>Eukaryota</taxon>
        <taxon>Fungi</taxon>
        <taxon>Dikarya</taxon>
        <taxon>Ascomycota</taxon>
        <taxon>Pezizomycotina</taxon>
        <taxon>Leotiomycetes</taxon>
        <taxon>Helotiales</taxon>
        <taxon>Sclerotiniaceae</taxon>
        <taxon>Monilinia</taxon>
    </lineage>
</organism>
<accession>A0A8A3PQP9</accession>
<dbReference type="Pfam" id="PF20938">
    <property type="entry name" value="DUF2264_C"/>
    <property type="match status" value="1"/>
</dbReference>
<feature type="domain" description="DUF2264" evidence="1">
    <location>
        <begin position="10"/>
        <end position="231"/>
    </location>
</feature>
<dbReference type="PANTHER" id="PTHR35339">
    <property type="entry name" value="LINALOOL DEHYDRATASE_ISOMERASE DOMAIN-CONTAINING PROTEIN"/>
    <property type="match status" value="1"/>
</dbReference>
<evidence type="ECO:0000313" key="3">
    <source>
        <dbReference type="Proteomes" id="UP000672032"/>
    </source>
</evidence>
<sequence>MILSSGQAYSYPMREHMQTSQLGLSDDGGEVWKAHQLCETAVIETHDKQPMLKSIWNLFPGFPIKTYLIPPFEATPNWHIRVHRIETGRKLMTVDGAFAIWNERKSDGRSFDIYDARKNEGTMPKIIGNYNLDIPKSNALGSVGAFAVSKGTIGIAALENDNGSLCITMFVNANLNSNLVGNHTMIPTLQITLESGPAAWFVTDIYAKLSGEAIGYFDRWKNIPVILGWLMNEMCMRDD</sequence>
<name>A0A8A3PQP9_9HELO</name>
<dbReference type="Proteomes" id="UP000672032">
    <property type="component" value="Chromosome 9"/>
</dbReference>
<dbReference type="InterPro" id="IPR016624">
    <property type="entry name" value="UCP014753"/>
</dbReference>
<dbReference type="PIRSF" id="PIRSF014753">
    <property type="entry name" value="UCP014753"/>
    <property type="match status" value="1"/>
</dbReference>
<dbReference type="EMBL" id="CP063413">
    <property type="protein sequence ID" value="QSZ37882.1"/>
    <property type="molecule type" value="Genomic_DNA"/>
</dbReference>
<reference evidence="2" key="1">
    <citation type="submission" date="2020-10" db="EMBL/GenBank/DDBJ databases">
        <title>Genome Sequence of Monilinia vaccinii-corymbosi Sheds Light on Mummy Berry Disease Infection of Blueberry and Mating Type.</title>
        <authorList>
            <person name="Yow A.G."/>
            <person name="Zhang Y."/>
            <person name="Bansal K."/>
            <person name="Eacker S.M."/>
            <person name="Sullivan S."/>
            <person name="Liachko I."/>
            <person name="Cubeta M.A."/>
            <person name="Rollins J.A."/>
            <person name="Ashrafi H."/>
        </authorList>
    </citation>
    <scope>NUCLEOTIDE SEQUENCE</scope>
    <source>
        <strain evidence="2">RL-1</strain>
    </source>
</reference>
<evidence type="ECO:0000313" key="2">
    <source>
        <dbReference type="EMBL" id="QSZ37882.1"/>
    </source>
</evidence>
<dbReference type="OrthoDB" id="5150166at2759"/>
<protein>
    <recommendedName>
        <fullName evidence="1">DUF2264 domain-containing protein</fullName>
    </recommendedName>
</protein>
<evidence type="ECO:0000259" key="1">
    <source>
        <dbReference type="Pfam" id="PF20938"/>
    </source>
</evidence>